<dbReference type="EMBL" id="CAJNJA010020445">
    <property type="protein sequence ID" value="CAE7460123.1"/>
    <property type="molecule type" value="Genomic_DNA"/>
</dbReference>
<organism evidence="1 2">
    <name type="scientific">Symbiodinium necroappetens</name>
    <dbReference type="NCBI Taxonomy" id="1628268"/>
    <lineage>
        <taxon>Eukaryota</taxon>
        <taxon>Sar</taxon>
        <taxon>Alveolata</taxon>
        <taxon>Dinophyceae</taxon>
        <taxon>Suessiales</taxon>
        <taxon>Symbiodiniaceae</taxon>
        <taxon>Symbiodinium</taxon>
    </lineage>
</organism>
<dbReference type="OrthoDB" id="412708at2759"/>
<keyword evidence="2" id="KW-1185">Reference proteome</keyword>
<dbReference type="SUPFAM" id="SSF55920">
    <property type="entry name" value="Creatinase/aminopeptidase"/>
    <property type="match status" value="1"/>
</dbReference>
<accession>A0A812S067</accession>
<evidence type="ECO:0000313" key="2">
    <source>
        <dbReference type="Proteomes" id="UP000601435"/>
    </source>
</evidence>
<dbReference type="InterPro" id="IPR036005">
    <property type="entry name" value="Creatinase/aminopeptidase-like"/>
</dbReference>
<dbReference type="AlphaFoldDB" id="A0A812S067"/>
<comment type="caution">
    <text evidence="1">The sequence shown here is derived from an EMBL/GenBank/DDBJ whole genome shotgun (WGS) entry which is preliminary data.</text>
</comment>
<sequence length="120" mass="13050">MLSNTSDLKMSARLAYSTGSTATQPTGHAGWGDADFSLVGNNEAELQEGMTFHFIPWFQKYTEPSGPLGLSDTVIVTSNGGQRFGALPLKMTAPGLLLWALVQEPNLSYQNWELSYCGFL</sequence>
<evidence type="ECO:0000313" key="1">
    <source>
        <dbReference type="EMBL" id="CAE7460123.1"/>
    </source>
</evidence>
<protein>
    <submittedName>
        <fullName evidence="1">Uncharacterized protein</fullName>
    </submittedName>
</protein>
<proteinExistence type="predicted"/>
<reference evidence="1" key="1">
    <citation type="submission" date="2021-02" db="EMBL/GenBank/DDBJ databases">
        <authorList>
            <person name="Dougan E. K."/>
            <person name="Rhodes N."/>
            <person name="Thang M."/>
            <person name="Chan C."/>
        </authorList>
    </citation>
    <scope>NUCLEOTIDE SEQUENCE</scope>
</reference>
<name>A0A812S067_9DINO</name>
<dbReference type="Proteomes" id="UP000601435">
    <property type="component" value="Unassembled WGS sequence"/>
</dbReference>
<gene>
    <name evidence="1" type="ORF">SNEC2469_LOCUS12855</name>
</gene>